<evidence type="ECO:0000313" key="2">
    <source>
        <dbReference type="EMBL" id="SVC48314.1"/>
    </source>
</evidence>
<dbReference type="InterPro" id="IPR008775">
    <property type="entry name" value="Phytyl_CoA_dOase-like"/>
</dbReference>
<dbReference type="Gene3D" id="2.60.120.620">
    <property type="entry name" value="q2cbj1_9rhob like domain"/>
    <property type="match status" value="1"/>
</dbReference>
<dbReference type="PANTHER" id="PTHR31630:SF6">
    <property type="entry name" value="PHYTANOYL-COA DIOXYGENASE-RELATED"/>
    <property type="match status" value="1"/>
</dbReference>
<protein>
    <recommendedName>
        <fullName evidence="3">Phytanoyl-CoA dioxygenase family protein</fullName>
    </recommendedName>
</protein>
<sequence length="372" mass="40819">GHDAHRQGQRQPMTTIPAVDQIAPLTSDQVVQFKRDGYLVLPGVLDPERCRSARDKMWETLADGLPRMKRDDPATWGPISDEESERLAAKRPSGGGEPLLGGKGHRFYIRNGAEQDMLDLSPRALWTIAEQLMGADTVVWPEGADESGMTTGPCLMSDDAVGGLVSHMGDRMGWPEKGTFETEDALKLPKNGPVWLNGQGSRGLYCTLPNSPSPGPEYRGSHSDGACYGRWRLQFAAYIDDLPPNSGGFTVWPGSHTRIWDKQWEAYKEGEKHTDKHLTDRKAGGYSDAVIGQIKVDTKPVDTHGPAGSVVLWHTKILHMAGQNCSDDVIRQATIYGYLKTRAALSDELALDNAGGDAWRDWSDELRAASID</sequence>
<dbReference type="AlphaFoldDB" id="A0A382MH72"/>
<gene>
    <name evidence="2" type="ORF">METZ01_LOCUS301168</name>
</gene>
<dbReference type="SUPFAM" id="SSF51197">
    <property type="entry name" value="Clavaminate synthase-like"/>
    <property type="match status" value="1"/>
</dbReference>
<proteinExistence type="predicted"/>
<dbReference type="PANTHER" id="PTHR31630">
    <property type="entry name" value="PHYTANOYL-COA DIOXYGENASE-RELATED-RELATED"/>
    <property type="match status" value="1"/>
</dbReference>
<feature type="non-terminal residue" evidence="2">
    <location>
        <position position="1"/>
    </location>
</feature>
<feature type="region of interest" description="Disordered" evidence="1">
    <location>
        <begin position="69"/>
        <end position="99"/>
    </location>
</feature>
<organism evidence="2">
    <name type="scientific">marine metagenome</name>
    <dbReference type="NCBI Taxonomy" id="408172"/>
    <lineage>
        <taxon>unclassified sequences</taxon>
        <taxon>metagenomes</taxon>
        <taxon>ecological metagenomes</taxon>
    </lineage>
</organism>
<evidence type="ECO:0000256" key="1">
    <source>
        <dbReference type="SAM" id="MobiDB-lite"/>
    </source>
</evidence>
<accession>A0A382MH72</accession>
<name>A0A382MH72_9ZZZZ</name>
<reference evidence="2" key="1">
    <citation type="submission" date="2018-05" db="EMBL/GenBank/DDBJ databases">
        <authorList>
            <person name="Lanie J.A."/>
            <person name="Ng W.-L."/>
            <person name="Kazmierczak K.M."/>
            <person name="Andrzejewski T.M."/>
            <person name="Davidsen T.M."/>
            <person name="Wayne K.J."/>
            <person name="Tettelin H."/>
            <person name="Glass J.I."/>
            <person name="Rusch D."/>
            <person name="Podicherti R."/>
            <person name="Tsui H.-C.T."/>
            <person name="Winkler M.E."/>
        </authorList>
    </citation>
    <scope>NUCLEOTIDE SEQUENCE</scope>
</reference>
<evidence type="ECO:0008006" key="3">
    <source>
        <dbReference type="Google" id="ProtNLM"/>
    </source>
</evidence>
<dbReference type="EMBL" id="UINC01093692">
    <property type="protein sequence ID" value="SVC48314.1"/>
    <property type="molecule type" value="Genomic_DNA"/>
</dbReference>
<dbReference type="Pfam" id="PF05721">
    <property type="entry name" value="PhyH"/>
    <property type="match status" value="1"/>
</dbReference>